<sequence>MTIGYDRPRRASDRPRDFSRPLPPALSWSVFGTFLAAFTIAYFVLDLPWWMPVLYAGLSVITIAAYGVDKGAARRGRRRVSEQSLVMLGLFGGWPGALIAQQLFRHKTRKRSFRRAFWCSVVINVAALIGLIGFAKLSGIALDIPDGMLSLDLV</sequence>
<evidence type="ECO:0000313" key="3">
    <source>
        <dbReference type="Proteomes" id="UP000573729"/>
    </source>
</evidence>
<dbReference type="AlphaFoldDB" id="A0A7W7BS48"/>
<evidence type="ECO:0000256" key="1">
    <source>
        <dbReference type="SAM" id="Phobius"/>
    </source>
</evidence>
<keyword evidence="3" id="KW-1185">Reference proteome</keyword>
<comment type="caution">
    <text evidence="2">The sequence shown here is derived from an EMBL/GenBank/DDBJ whole genome shotgun (WGS) entry which is preliminary data.</text>
</comment>
<reference evidence="2 3" key="1">
    <citation type="submission" date="2020-08" db="EMBL/GenBank/DDBJ databases">
        <title>Sequencing the genomes of 1000 actinobacteria strains.</title>
        <authorList>
            <person name="Klenk H.-P."/>
        </authorList>
    </citation>
    <scope>NUCLEOTIDE SEQUENCE [LARGE SCALE GENOMIC DNA]</scope>
    <source>
        <strain evidence="2 3">DSM 24947</strain>
    </source>
</reference>
<name>A0A7W7BS48_9MICO</name>
<keyword evidence="1" id="KW-1133">Transmembrane helix</keyword>
<gene>
    <name evidence="2" type="ORF">BKA24_002551</name>
</gene>
<dbReference type="EMBL" id="JACHMD010000001">
    <property type="protein sequence ID" value="MBB4667842.1"/>
    <property type="molecule type" value="Genomic_DNA"/>
</dbReference>
<dbReference type="Pfam" id="PF06961">
    <property type="entry name" value="DUF1294"/>
    <property type="match status" value="1"/>
</dbReference>
<keyword evidence="1" id="KW-0472">Membrane</keyword>
<organism evidence="2 3">
    <name type="scientific">Microbacterium marinum</name>
    <dbReference type="NCBI Taxonomy" id="421115"/>
    <lineage>
        <taxon>Bacteria</taxon>
        <taxon>Bacillati</taxon>
        <taxon>Actinomycetota</taxon>
        <taxon>Actinomycetes</taxon>
        <taxon>Micrococcales</taxon>
        <taxon>Microbacteriaceae</taxon>
        <taxon>Microbacterium</taxon>
    </lineage>
</organism>
<feature type="transmembrane region" description="Helical" evidence="1">
    <location>
        <begin position="49"/>
        <end position="68"/>
    </location>
</feature>
<feature type="transmembrane region" description="Helical" evidence="1">
    <location>
        <begin position="21"/>
        <end position="43"/>
    </location>
</feature>
<evidence type="ECO:0000313" key="2">
    <source>
        <dbReference type="EMBL" id="MBB4667842.1"/>
    </source>
</evidence>
<dbReference type="Proteomes" id="UP000573729">
    <property type="component" value="Unassembled WGS sequence"/>
</dbReference>
<dbReference type="RefSeq" id="WP_343066122.1">
    <property type="nucleotide sequence ID" value="NZ_JACHMD010000001.1"/>
</dbReference>
<keyword evidence="1" id="KW-0812">Transmembrane</keyword>
<feature type="transmembrane region" description="Helical" evidence="1">
    <location>
        <begin position="116"/>
        <end position="135"/>
    </location>
</feature>
<dbReference type="InterPro" id="IPR010718">
    <property type="entry name" value="DUF1294"/>
</dbReference>
<proteinExistence type="predicted"/>
<accession>A0A7W7BS48</accession>
<protein>
    <submittedName>
        <fullName evidence="2">Uncharacterized membrane protein YsdA (DUF1294 family)</fullName>
    </submittedName>
</protein>